<dbReference type="EMBL" id="JBIAPI010000006">
    <property type="protein sequence ID" value="MFF3226000.1"/>
    <property type="molecule type" value="Genomic_DNA"/>
</dbReference>
<comment type="catalytic activity">
    <reaction evidence="1">
        <text>ATP-dependent breakage, passage and rejoining of double-stranded DNA.</text>
        <dbReference type="EC" id="5.6.2.2"/>
    </reaction>
</comment>
<dbReference type="RefSeq" id="WP_387720884.1">
    <property type="nucleotide sequence ID" value="NZ_JBIAPI010000006.1"/>
</dbReference>
<evidence type="ECO:0000256" key="1">
    <source>
        <dbReference type="ARBA" id="ARBA00000185"/>
    </source>
</evidence>
<comment type="caution">
    <text evidence="2">The sequence shown here is derived from an EMBL/GenBank/DDBJ whole genome shotgun (WGS) entry which is preliminary data.</text>
</comment>
<dbReference type="Proteomes" id="UP001601948">
    <property type="component" value="Unassembled WGS sequence"/>
</dbReference>
<dbReference type="InterPro" id="IPR013757">
    <property type="entry name" value="Topo_IIA_A_a_sf"/>
</dbReference>
<keyword evidence="3" id="KW-1185">Reference proteome</keyword>
<protein>
    <submittedName>
        <fullName evidence="2">Uncharacterized protein</fullName>
    </submittedName>
</protein>
<dbReference type="Gene3D" id="1.10.268.10">
    <property type="entry name" value="Topoisomerase, domain 3"/>
    <property type="match status" value="1"/>
</dbReference>
<organism evidence="2 3">
    <name type="scientific">Nocardia suismassiliense</name>
    <dbReference type="NCBI Taxonomy" id="2077092"/>
    <lineage>
        <taxon>Bacteria</taxon>
        <taxon>Bacillati</taxon>
        <taxon>Actinomycetota</taxon>
        <taxon>Actinomycetes</taxon>
        <taxon>Mycobacteriales</taxon>
        <taxon>Nocardiaceae</taxon>
        <taxon>Nocardia</taxon>
    </lineage>
</organism>
<evidence type="ECO:0000313" key="2">
    <source>
        <dbReference type="EMBL" id="MFF3226000.1"/>
    </source>
</evidence>
<name>A0ABW6QXK6_9NOCA</name>
<gene>
    <name evidence="2" type="ORF">ACFYV7_24595</name>
</gene>
<accession>A0ABW6QXK6</accession>
<dbReference type="InterPro" id="IPR013760">
    <property type="entry name" value="Topo_IIA-like_dom_sf"/>
</dbReference>
<proteinExistence type="predicted"/>
<sequence length="95" mass="11200">MNANHGQLSPEERENQQRHIAALEAAVWAVEHHRELAELAYNAENEQELSRELQNRTGYTADQCDTIMWLQIQRLTKHAREQLTANLHEMKQQFH</sequence>
<reference evidence="2 3" key="1">
    <citation type="submission" date="2024-10" db="EMBL/GenBank/DDBJ databases">
        <title>The Natural Products Discovery Center: Release of the First 8490 Sequenced Strains for Exploring Actinobacteria Biosynthetic Diversity.</title>
        <authorList>
            <person name="Kalkreuter E."/>
            <person name="Kautsar S.A."/>
            <person name="Yang D."/>
            <person name="Bader C.D."/>
            <person name="Teijaro C.N."/>
            <person name="Fluegel L."/>
            <person name="Davis C.M."/>
            <person name="Simpson J.R."/>
            <person name="Lauterbach L."/>
            <person name="Steele A.D."/>
            <person name="Gui C."/>
            <person name="Meng S."/>
            <person name="Li G."/>
            <person name="Viehrig K."/>
            <person name="Ye F."/>
            <person name="Su P."/>
            <person name="Kiefer A.F."/>
            <person name="Nichols A."/>
            <person name="Cepeda A.J."/>
            <person name="Yan W."/>
            <person name="Fan B."/>
            <person name="Jiang Y."/>
            <person name="Adhikari A."/>
            <person name="Zheng C.-J."/>
            <person name="Schuster L."/>
            <person name="Cowan T.M."/>
            <person name="Smanski M.J."/>
            <person name="Chevrette M.G."/>
            <person name="De Carvalho L.P.S."/>
            <person name="Shen B."/>
        </authorList>
    </citation>
    <scope>NUCLEOTIDE SEQUENCE [LARGE SCALE GENOMIC DNA]</scope>
    <source>
        <strain evidence="2 3">NPDC003040</strain>
    </source>
</reference>
<evidence type="ECO:0000313" key="3">
    <source>
        <dbReference type="Proteomes" id="UP001601948"/>
    </source>
</evidence>
<dbReference type="SUPFAM" id="SSF56719">
    <property type="entry name" value="Type II DNA topoisomerase"/>
    <property type="match status" value="1"/>
</dbReference>